<keyword evidence="4" id="KW-0288">FMN</keyword>
<evidence type="ECO:0000313" key="8">
    <source>
        <dbReference type="Proteomes" id="UP000529637"/>
    </source>
</evidence>
<proteinExistence type="inferred from homology"/>
<evidence type="ECO:0000259" key="6">
    <source>
        <dbReference type="Pfam" id="PF00881"/>
    </source>
</evidence>
<dbReference type="RefSeq" id="WP_176070853.1">
    <property type="nucleotide sequence ID" value="NZ_JABWMJ010000010.1"/>
</dbReference>
<dbReference type="Gene3D" id="3.40.109.10">
    <property type="entry name" value="NADH Oxidase"/>
    <property type="match status" value="1"/>
</dbReference>
<evidence type="ECO:0000256" key="2">
    <source>
        <dbReference type="ARBA" id="ARBA00007118"/>
    </source>
</evidence>
<dbReference type="GO" id="GO:0016491">
    <property type="term" value="F:oxidoreductase activity"/>
    <property type="evidence" value="ECO:0007669"/>
    <property type="project" value="UniProtKB-KW"/>
</dbReference>
<organism evidence="7 8">
    <name type="scientific">Piscinibacter koreensis</name>
    <dbReference type="NCBI Taxonomy" id="2742824"/>
    <lineage>
        <taxon>Bacteria</taxon>
        <taxon>Pseudomonadati</taxon>
        <taxon>Pseudomonadota</taxon>
        <taxon>Betaproteobacteria</taxon>
        <taxon>Burkholderiales</taxon>
        <taxon>Sphaerotilaceae</taxon>
        <taxon>Piscinibacter</taxon>
    </lineage>
</organism>
<keyword evidence="5" id="KW-0560">Oxidoreductase</keyword>
<dbReference type="InterPro" id="IPR029479">
    <property type="entry name" value="Nitroreductase"/>
</dbReference>
<dbReference type="Pfam" id="PF00881">
    <property type="entry name" value="Nitroreductase"/>
    <property type="match status" value="1"/>
</dbReference>
<comment type="cofactor">
    <cofactor evidence="1">
        <name>FMN</name>
        <dbReference type="ChEBI" id="CHEBI:58210"/>
    </cofactor>
</comment>
<comment type="caution">
    <text evidence="7">The sequence shown here is derived from an EMBL/GenBank/DDBJ whole genome shotgun (WGS) entry which is preliminary data.</text>
</comment>
<reference evidence="7 8" key="1">
    <citation type="submission" date="2020-06" db="EMBL/GenBank/DDBJ databases">
        <title>Schlegella sp. ID0723 isolated from air conditioner.</title>
        <authorList>
            <person name="Kim D.Y."/>
            <person name="Kim D.-U."/>
        </authorList>
    </citation>
    <scope>NUCLEOTIDE SEQUENCE [LARGE SCALE GENOMIC DNA]</scope>
    <source>
        <strain evidence="7 8">ID0723</strain>
    </source>
</reference>
<evidence type="ECO:0000256" key="5">
    <source>
        <dbReference type="ARBA" id="ARBA00023002"/>
    </source>
</evidence>
<dbReference type="InterPro" id="IPR000415">
    <property type="entry name" value="Nitroreductase-like"/>
</dbReference>
<dbReference type="SUPFAM" id="SSF55469">
    <property type="entry name" value="FMN-dependent nitroreductase-like"/>
    <property type="match status" value="1"/>
</dbReference>
<dbReference type="PANTHER" id="PTHR43673">
    <property type="entry name" value="NAD(P)H NITROREDUCTASE YDGI-RELATED"/>
    <property type="match status" value="1"/>
</dbReference>
<keyword evidence="8" id="KW-1185">Reference proteome</keyword>
<dbReference type="PANTHER" id="PTHR43673:SF2">
    <property type="entry name" value="NITROREDUCTASE"/>
    <property type="match status" value="1"/>
</dbReference>
<name>A0A7Y6NRM5_9BURK</name>
<sequence length="226" mass="24861">MQDTASCVDAVLRSRRTTRAFRPDPLSADTVREILEVASTAPSNSNTQPWRVYVLTGAPMKALGEALVEAFREDTLPPSEHFPDPLPPSFATRQGDFGARYYDCLGIERSDVQGRARQTQRNFAFFGAPVGLIFGIDGRLRPHSWLDLGLFVQSVMIAAQARGIATCPQVSFARFHALIAQHLDMPEHEVTACGMSMGYGDAAAAVNQLQMPRERVNDFARFVGFA</sequence>
<feature type="domain" description="Nitroreductase" evidence="6">
    <location>
        <begin position="12"/>
        <end position="199"/>
    </location>
</feature>
<protein>
    <submittedName>
        <fullName evidence="7">Nitroreductase</fullName>
    </submittedName>
</protein>
<comment type="similarity">
    <text evidence="2">Belongs to the nitroreductase family.</text>
</comment>
<dbReference type="EMBL" id="JABWMJ010000010">
    <property type="protein sequence ID" value="NUZ08019.1"/>
    <property type="molecule type" value="Genomic_DNA"/>
</dbReference>
<accession>A0A7Y6NRM5</accession>
<evidence type="ECO:0000256" key="1">
    <source>
        <dbReference type="ARBA" id="ARBA00001917"/>
    </source>
</evidence>
<dbReference type="AlphaFoldDB" id="A0A7Y6NRM5"/>
<evidence type="ECO:0000313" key="7">
    <source>
        <dbReference type="EMBL" id="NUZ08019.1"/>
    </source>
</evidence>
<gene>
    <name evidence="7" type="ORF">HQN59_19825</name>
</gene>
<evidence type="ECO:0000256" key="4">
    <source>
        <dbReference type="ARBA" id="ARBA00022643"/>
    </source>
</evidence>
<keyword evidence="3" id="KW-0285">Flavoprotein</keyword>
<evidence type="ECO:0000256" key="3">
    <source>
        <dbReference type="ARBA" id="ARBA00022630"/>
    </source>
</evidence>
<dbReference type="CDD" id="cd02136">
    <property type="entry name" value="PnbA_NfnB-like"/>
    <property type="match status" value="1"/>
</dbReference>
<dbReference type="Proteomes" id="UP000529637">
    <property type="component" value="Unassembled WGS sequence"/>
</dbReference>